<sequence length="100" mass="11155">MSMSIQGTDQEAWEDSLVKSRGARLADLLFLEEGLKMLSWFLIGGVFVTLVVVRLLGRYHVPVELLLLFSVGQGCFLVGIYYLTQISAPSNDRPIFDSSE</sequence>
<dbReference type="Proteomes" id="UP000003751">
    <property type="component" value="Unassembled WGS sequence"/>
</dbReference>
<organism evidence="2 4">
    <name type="scientific">Haladaptatus paucihalophilus DX253</name>
    <dbReference type="NCBI Taxonomy" id="797209"/>
    <lineage>
        <taxon>Archaea</taxon>
        <taxon>Methanobacteriati</taxon>
        <taxon>Methanobacteriota</taxon>
        <taxon>Stenosarchaea group</taxon>
        <taxon>Halobacteria</taxon>
        <taxon>Halobacteriales</taxon>
        <taxon>Haladaptataceae</taxon>
        <taxon>Haladaptatus</taxon>
    </lineage>
</organism>
<reference evidence="2 4" key="1">
    <citation type="journal article" date="2014" name="ISME J.">
        <title>Trehalose/2-sulfotrehalose biosynthesis and glycine-betaine uptake are widely spread mechanisms for osmoadaptation in the Halobacteriales.</title>
        <authorList>
            <person name="Youssef N.H."/>
            <person name="Savage-Ashlock K.N."/>
            <person name="McCully A.L."/>
            <person name="Luedtke B."/>
            <person name="Shaw E.I."/>
            <person name="Hoff W.D."/>
            <person name="Elshahed M.S."/>
        </authorList>
    </citation>
    <scope>NUCLEOTIDE SEQUENCE [LARGE SCALE GENOMIC DNA]</scope>
    <source>
        <strain evidence="2 4">DX253</strain>
    </source>
</reference>
<dbReference type="EMBL" id="AEMG01000029">
    <property type="protein sequence ID" value="EFW90096.1"/>
    <property type="molecule type" value="Genomic_DNA"/>
</dbReference>
<feature type="transmembrane region" description="Helical" evidence="1">
    <location>
        <begin position="63"/>
        <end position="83"/>
    </location>
</feature>
<evidence type="ECO:0000313" key="4">
    <source>
        <dbReference type="Proteomes" id="UP000003751"/>
    </source>
</evidence>
<keyword evidence="1" id="KW-0472">Membrane</keyword>
<proteinExistence type="predicted"/>
<evidence type="ECO:0000313" key="3">
    <source>
        <dbReference type="EMBL" id="SHL05234.1"/>
    </source>
</evidence>
<keyword evidence="1" id="KW-1133">Transmembrane helix</keyword>
<reference evidence="3" key="3">
    <citation type="submission" date="2016-11" db="EMBL/GenBank/DDBJ databases">
        <authorList>
            <person name="Jaros S."/>
            <person name="Januszkiewicz K."/>
            <person name="Wedrychowicz H."/>
        </authorList>
    </citation>
    <scope>NUCLEOTIDE SEQUENCE [LARGE SCALE GENOMIC DNA]</scope>
    <source>
        <strain evidence="3">DX253</strain>
    </source>
</reference>
<keyword evidence="5" id="KW-1185">Reference proteome</keyword>
<accession>E7QZH5</accession>
<name>E7QZH5_HALPU</name>
<protein>
    <submittedName>
        <fullName evidence="2">Uncharacterized protein</fullName>
    </submittedName>
</protein>
<dbReference type="AlphaFoldDB" id="E7QZH5"/>
<evidence type="ECO:0000256" key="1">
    <source>
        <dbReference type="SAM" id="Phobius"/>
    </source>
</evidence>
<reference evidence="5" key="2">
    <citation type="submission" date="2016-11" db="EMBL/GenBank/DDBJ databases">
        <authorList>
            <person name="Varghese N."/>
            <person name="Submissions S."/>
        </authorList>
    </citation>
    <scope>NUCLEOTIDE SEQUENCE [LARGE SCALE GENOMIC DNA]</scope>
    <source>
        <strain evidence="5">DX253</strain>
    </source>
</reference>
<evidence type="ECO:0000313" key="5">
    <source>
        <dbReference type="Proteomes" id="UP000184203"/>
    </source>
</evidence>
<feature type="transmembrane region" description="Helical" evidence="1">
    <location>
        <begin position="37"/>
        <end position="56"/>
    </location>
</feature>
<dbReference type="EMBL" id="FRAN01000004">
    <property type="protein sequence ID" value="SHL05234.1"/>
    <property type="molecule type" value="Genomic_DNA"/>
</dbReference>
<gene>
    <name evidence="3" type="ORF">SAMN05444342_2859</name>
    <name evidence="2" type="ORF">ZOD2009_20922</name>
</gene>
<keyword evidence="1" id="KW-0812">Transmembrane</keyword>
<evidence type="ECO:0000313" key="2">
    <source>
        <dbReference type="EMBL" id="EFW90096.1"/>
    </source>
</evidence>
<dbReference type="Proteomes" id="UP000184203">
    <property type="component" value="Unassembled WGS sequence"/>
</dbReference>
<dbReference type="PATRIC" id="fig|797209.4.peg.4102"/>